<proteinExistence type="predicted"/>
<dbReference type="Proteomes" id="UP001431209">
    <property type="component" value="Unassembled WGS sequence"/>
</dbReference>
<gene>
    <name evidence="2" type="ORF">AKO1_006399</name>
</gene>
<name>A0AAW2YJ69_9EUKA</name>
<sequence length="344" mass="38400">MNTTRVLLLLLVCFSFVFAVLNTADEPDPDADTLAKDLSGAVVGYASDFRKVREKVKGDLNSESSKFEKLASLITKKDPESLQVKKGLQDISKKLKLMSKNIGRSILTYSVKENLSDSDQSNEPQSDWIPILDEVVDVLKGTADFVNDVGTYHKRITKLGNWVGEEVSPWLKEQGLEKISELATDLSKDIHKTSKEIADKEKELAKKLKPIKKNKVFQAARKTITTVQSVLSITSIAEDLYDGFKDMIDGEAPEDLEAFTKSSYLIARKGVSGYKQYAGFRRVNGKYEYYSKPKTIMKSASRYNNGKTVSQSKTLRQRAKAARNNIKLNAVARKAAKAQEANKN</sequence>
<dbReference type="AlphaFoldDB" id="A0AAW2YJ69"/>
<keyword evidence="3" id="KW-1185">Reference proteome</keyword>
<protein>
    <submittedName>
        <fullName evidence="2">Uncharacterized protein</fullName>
    </submittedName>
</protein>
<evidence type="ECO:0000256" key="1">
    <source>
        <dbReference type="SAM" id="SignalP"/>
    </source>
</evidence>
<evidence type="ECO:0000313" key="3">
    <source>
        <dbReference type="Proteomes" id="UP001431209"/>
    </source>
</evidence>
<feature type="signal peptide" evidence="1">
    <location>
        <begin position="1"/>
        <end position="19"/>
    </location>
</feature>
<accession>A0AAW2YJ69</accession>
<reference evidence="2 3" key="1">
    <citation type="submission" date="2024-03" db="EMBL/GenBank/DDBJ databases">
        <title>The Acrasis kona genome and developmental transcriptomes reveal deep origins of eukaryotic multicellular pathways.</title>
        <authorList>
            <person name="Sheikh S."/>
            <person name="Fu C.-J."/>
            <person name="Brown M.W."/>
            <person name="Baldauf S.L."/>
        </authorList>
    </citation>
    <scope>NUCLEOTIDE SEQUENCE [LARGE SCALE GENOMIC DNA]</scope>
    <source>
        <strain evidence="2 3">ATCC MYA-3509</strain>
    </source>
</reference>
<dbReference type="EMBL" id="JAOPGA020000133">
    <property type="protein sequence ID" value="KAL0477038.1"/>
    <property type="molecule type" value="Genomic_DNA"/>
</dbReference>
<keyword evidence="1" id="KW-0732">Signal</keyword>
<organism evidence="2 3">
    <name type="scientific">Acrasis kona</name>
    <dbReference type="NCBI Taxonomy" id="1008807"/>
    <lineage>
        <taxon>Eukaryota</taxon>
        <taxon>Discoba</taxon>
        <taxon>Heterolobosea</taxon>
        <taxon>Tetramitia</taxon>
        <taxon>Eutetramitia</taxon>
        <taxon>Acrasidae</taxon>
        <taxon>Acrasis</taxon>
    </lineage>
</organism>
<evidence type="ECO:0000313" key="2">
    <source>
        <dbReference type="EMBL" id="KAL0477038.1"/>
    </source>
</evidence>
<feature type="chain" id="PRO_5043340863" evidence="1">
    <location>
        <begin position="20"/>
        <end position="344"/>
    </location>
</feature>
<comment type="caution">
    <text evidence="2">The sequence shown here is derived from an EMBL/GenBank/DDBJ whole genome shotgun (WGS) entry which is preliminary data.</text>
</comment>